<feature type="signal peptide" evidence="3">
    <location>
        <begin position="1"/>
        <end position="18"/>
    </location>
</feature>
<organism evidence="4 5">
    <name type="scientific">Mycena rosella</name>
    <name type="common">Pink bonnet</name>
    <name type="synonym">Agaricus rosellus</name>
    <dbReference type="NCBI Taxonomy" id="1033263"/>
    <lineage>
        <taxon>Eukaryota</taxon>
        <taxon>Fungi</taxon>
        <taxon>Dikarya</taxon>
        <taxon>Basidiomycota</taxon>
        <taxon>Agaricomycotina</taxon>
        <taxon>Agaricomycetes</taxon>
        <taxon>Agaricomycetidae</taxon>
        <taxon>Agaricales</taxon>
        <taxon>Marasmiineae</taxon>
        <taxon>Mycenaceae</taxon>
        <taxon>Mycena</taxon>
    </lineage>
</organism>
<keyword evidence="5" id="KW-1185">Reference proteome</keyword>
<dbReference type="AlphaFoldDB" id="A0AAD7DIL3"/>
<feature type="region of interest" description="Disordered" evidence="1">
    <location>
        <begin position="156"/>
        <end position="182"/>
    </location>
</feature>
<evidence type="ECO:0000313" key="4">
    <source>
        <dbReference type="EMBL" id="KAJ7692233.1"/>
    </source>
</evidence>
<evidence type="ECO:0000256" key="1">
    <source>
        <dbReference type="SAM" id="MobiDB-lite"/>
    </source>
</evidence>
<feature type="compositionally biased region" description="Polar residues" evidence="1">
    <location>
        <begin position="168"/>
        <end position="180"/>
    </location>
</feature>
<sequence>MWMLQLLHSVLSWSVVYATQINYTIDDASPLVQYRAPVLDRNLTGFNSSLLFNNTVTFIPATAQDSPTISMNFTGTAIYIFVAYPAGHNESFTSGFIARIDDVPSGGWDLPNTAPLVNHLAYRNRTLSNGFHNVTLQIQPEWELYFDYAIYTSGDPDPTPSSSATSSQNTGNPGSSSASTSKKKFPVGAVVGGILGGLLLLALISTPFMLRRWSLRKQKPNPYMVGVSEAKIHGEKETGPPPPTPFTLQSPPRARSKKGDKSELGLGIETRRLMTSTVHSPVSPASEAESPLVLLAEEMRRMRASMQRLETEARDGGPLVQRPPAYGISD</sequence>
<reference evidence="4" key="1">
    <citation type="submission" date="2023-03" db="EMBL/GenBank/DDBJ databases">
        <title>Massive genome expansion in bonnet fungi (Mycena s.s.) driven by repeated elements and novel gene families across ecological guilds.</title>
        <authorList>
            <consortium name="Lawrence Berkeley National Laboratory"/>
            <person name="Harder C.B."/>
            <person name="Miyauchi S."/>
            <person name="Viragh M."/>
            <person name="Kuo A."/>
            <person name="Thoen E."/>
            <person name="Andreopoulos B."/>
            <person name="Lu D."/>
            <person name="Skrede I."/>
            <person name="Drula E."/>
            <person name="Henrissat B."/>
            <person name="Morin E."/>
            <person name="Kohler A."/>
            <person name="Barry K."/>
            <person name="LaButti K."/>
            <person name="Morin E."/>
            <person name="Salamov A."/>
            <person name="Lipzen A."/>
            <person name="Mereny Z."/>
            <person name="Hegedus B."/>
            <person name="Baldrian P."/>
            <person name="Stursova M."/>
            <person name="Weitz H."/>
            <person name="Taylor A."/>
            <person name="Grigoriev I.V."/>
            <person name="Nagy L.G."/>
            <person name="Martin F."/>
            <person name="Kauserud H."/>
        </authorList>
    </citation>
    <scope>NUCLEOTIDE SEQUENCE</scope>
    <source>
        <strain evidence="4">CBHHK067</strain>
    </source>
</reference>
<evidence type="ECO:0000313" key="5">
    <source>
        <dbReference type="Proteomes" id="UP001221757"/>
    </source>
</evidence>
<dbReference type="EMBL" id="JARKIE010000053">
    <property type="protein sequence ID" value="KAJ7692233.1"/>
    <property type="molecule type" value="Genomic_DNA"/>
</dbReference>
<gene>
    <name evidence="4" type="ORF">B0H17DRAFT_1061629</name>
</gene>
<feature type="region of interest" description="Disordered" evidence="1">
    <location>
        <begin position="307"/>
        <end position="330"/>
    </location>
</feature>
<feature type="region of interest" description="Disordered" evidence="1">
    <location>
        <begin position="233"/>
        <end position="260"/>
    </location>
</feature>
<evidence type="ECO:0000256" key="3">
    <source>
        <dbReference type="SAM" id="SignalP"/>
    </source>
</evidence>
<feature type="transmembrane region" description="Helical" evidence="2">
    <location>
        <begin position="185"/>
        <end position="210"/>
    </location>
</feature>
<protein>
    <submittedName>
        <fullName evidence="4">Uncharacterized protein</fullName>
    </submittedName>
</protein>
<accession>A0AAD7DIL3</accession>
<keyword evidence="2" id="KW-0812">Transmembrane</keyword>
<name>A0AAD7DIL3_MYCRO</name>
<evidence type="ECO:0000256" key="2">
    <source>
        <dbReference type="SAM" id="Phobius"/>
    </source>
</evidence>
<proteinExistence type="predicted"/>
<comment type="caution">
    <text evidence="4">The sequence shown here is derived from an EMBL/GenBank/DDBJ whole genome shotgun (WGS) entry which is preliminary data.</text>
</comment>
<feature type="compositionally biased region" description="Low complexity" evidence="1">
    <location>
        <begin position="156"/>
        <end position="167"/>
    </location>
</feature>
<keyword evidence="2" id="KW-1133">Transmembrane helix</keyword>
<keyword evidence="3" id="KW-0732">Signal</keyword>
<dbReference type="Proteomes" id="UP001221757">
    <property type="component" value="Unassembled WGS sequence"/>
</dbReference>
<feature type="chain" id="PRO_5042184552" evidence="3">
    <location>
        <begin position="19"/>
        <end position="330"/>
    </location>
</feature>
<keyword evidence="2" id="KW-0472">Membrane</keyword>